<feature type="domain" description="DUF6697" evidence="3">
    <location>
        <begin position="345"/>
        <end position="535"/>
    </location>
</feature>
<keyword evidence="1" id="KW-0175">Coiled coil</keyword>
<sequence>MATTEDIRLSISRLRSENKSLRDAYEKSESNVAAGLNKTASLQAAVDSLKRDNQGIRDERDKYRDKYASLCQKYTALETDYDVLDCRFRDLERTMQSTGVAARVNSSPQPRSNILALNTPPSLEAPGRTVKSRFDLSVVGVIDVDSPNLEVATTELLDVKPSTNTLPSTSNARGVPKMPLPETEIPEASSHSPTVQRANAHCAIVPKLSEPYLPSPEIPITSLEDTNKYQQDRQDSVYKENDMLLSPLSDLSRLSPEVDELADPAPKAFKRKAEVTTTVSKRTKFEDTSEKNIVPTKKDHSSPKIPKIKVKKDEALILSNLSVSRFLKGTGPLEINPLPSTEPLVTREFLNKTYGASTFMLLTHSSDHSRRFIFPTADINPQMPMWPGHPGLLLSCRKAMIRHPHSLFSRTQLKPFAGWMYLGEYESVVAGQLSIGDFTGQDWKVVKLTWAKKLLNAKEWPEYREMRARIWLRKNKMPISIETLKKEDANIRAKKPGDLSEGDVIKALERGEEKIDVIRMTCVAYDHEFVDDMLDSWVPTGRPKSHSKNRPQKQGEASGVGRRDMSPEI</sequence>
<keyword evidence="5" id="KW-1185">Reference proteome</keyword>
<dbReference type="AlphaFoldDB" id="A0A9P7FX43"/>
<comment type="caution">
    <text evidence="4">The sequence shown here is derived from an EMBL/GenBank/DDBJ whole genome shotgun (WGS) entry which is preliminary data.</text>
</comment>
<feature type="coiled-coil region" evidence="1">
    <location>
        <begin position="11"/>
        <end position="66"/>
    </location>
</feature>
<reference evidence="4" key="2">
    <citation type="submission" date="2021-10" db="EMBL/GenBank/DDBJ databases">
        <title>Phylogenomics reveals ancestral predisposition of the termite-cultivated fungus Termitomyces towards a domesticated lifestyle.</title>
        <authorList>
            <person name="Auxier B."/>
            <person name="Grum-Grzhimaylo A."/>
            <person name="Cardenas M.E."/>
            <person name="Lodge J.D."/>
            <person name="Laessoe T."/>
            <person name="Pedersen O."/>
            <person name="Smith M.E."/>
            <person name="Kuyper T.W."/>
            <person name="Franco-Molano E.A."/>
            <person name="Baroni T.J."/>
            <person name="Aanen D.K."/>
        </authorList>
    </citation>
    <scope>NUCLEOTIDE SEQUENCE</scope>
    <source>
        <strain evidence="4">D49</strain>
    </source>
</reference>
<feature type="region of interest" description="Disordered" evidence="2">
    <location>
        <begin position="99"/>
        <end position="118"/>
    </location>
</feature>
<dbReference type="Proteomes" id="UP000717328">
    <property type="component" value="Unassembled WGS sequence"/>
</dbReference>
<evidence type="ECO:0000259" key="3">
    <source>
        <dbReference type="Pfam" id="PF20411"/>
    </source>
</evidence>
<name>A0A9P7FX43_9AGAR</name>
<evidence type="ECO:0000313" key="5">
    <source>
        <dbReference type="Proteomes" id="UP000717328"/>
    </source>
</evidence>
<evidence type="ECO:0000256" key="2">
    <source>
        <dbReference type="SAM" id="MobiDB-lite"/>
    </source>
</evidence>
<evidence type="ECO:0000256" key="1">
    <source>
        <dbReference type="SAM" id="Coils"/>
    </source>
</evidence>
<organism evidence="4 5">
    <name type="scientific">Sphagnurus paluster</name>
    <dbReference type="NCBI Taxonomy" id="117069"/>
    <lineage>
        <taxon>Eukaryota</taxon>
        <taxon>Fungi</taxon>
        <taxon>Dikarya</taxon>
        <taxon>Basidiomycota</taxon>
        <taxon>Agaricomycotina</taxon>
        <taxon>Agaricomycetes</taxon>
        <taxon>Agaricomycetidae</taxon>
        <taxon>Agaricales</taxon>
        <taxon>Tricholomatineae</taxon>
        <taxon>Lyophyllaceae</taxon>
        <taxon>Sphagnurus</taxon>
    </lineage>
</organism>
<feature type="region of interest" description="Disordered" evidence="2">
    <location>
        <begin position="540"/>
        <end position="569"/>
    </location>
</feature>
<proteinExistence type="predicted"/>
<dbReference type="EMBL" id="JABCKI010005902">
    <property type="protein sequence ID" value="KAG5636697.1"/>
    <property type="molecule type" value="Genomic_DNA"/>
</dbReference>
<evidence type="ECO:0000313" key="4">
    <source>
        <dbReference type="EMBL" id="KAG5636697.1"/>
    </source>
</evidence>
<dbReference type="InterPro" id="IPR046520">
    <property type="entry name" value="DUF6697"/>
</dbReference>
<dbReference type="OrthoDB" id="3265858at2759"/>
<protein>
    <recommendedName>
        <fullName evidence="3">DUF6697 domain-containing protein</fullName>
    </recommendedName>
</protein>
<dbReference type="Pfam" id="PF20411">
    <property type="entry name" value="DUF6697"/>
    <property type="match status" value="1"/>
</dbReference>
<reference evidence="4" key="1">
    <citation type="submission" date="2021-02" db="EMBL/GenBank/DDBJ databases">
        <authorList>
            <person name="Nieuwenhuis M."/>
            <person name="Van De Peppel L.J.J."/>
        </authorList>
    </citation>
    <scope>NUCLEOTIDE SEQUENCE</scope>
    <source>
        <strain evidence="4">D49</strain>
    </source>
</reference>
<gene>
    <name evidence="4" type="ORF">H0H81_007126</name>
</gene>
<accession>A0A9P7FX43</accession>